<keyword evidence="2" id="KW-0812">Transmembrane</keyword>
<name>A0A8S1ZCI9_ARAAE</name>
<feature type="transmembrane region" description="Helical" evidence="2">
    <location>
        <begin position="29"/>
        <end position="50"/>
    </location>
</feature>
<dbReference type="PANTHER" id="PTHR33728">
    <property type="entry name" value="CTTNBP 2 AMINO-TERMINAL-LIKE PROTEIN"/>
    <property type="match status" value="1"/>
</dbReference>
<keyword evidence="2" id="KW-0472">Membrane</keyword>
<sequence>MNKSSSWSIYSSRDGESEGPWRSSTSMNAISFGFVATAILISMFLIMAIFEHLFRPENSSFDSPHQIRQRQRDGSSQFQKLADQASMVPVNTVVDVSVVMPGEKLPSHIALPAPEAMASTAKNLKGFYKQTKSNINGGISKSKPSSRKVAPKHAAAQGSDVTQPAALISHGSLDLNEDYDKEEEMLRQFDMNIAYGPCLGMTRLDRWERALRLGMNPPNEIEKLLKTGKVQQDCLWQGRV</sequence>
<evidence type="ECO:0008006" key="5">
    <source>
        <dbReference type="Google" id="ProtNLM"/>
    </source>
</evidence>
<dbReference type="EMBL" id="LR999451">
    <property type="protein sequence ID" value="CAE5957030.1"/>
    <property type="molecule type" value="Genomic_DNA"/>
</dbReference>
<keyword evidence="4" id="KW-1185">Reference proteome</keyword>
<dbReference type="AlphaFoldDB" id="A0A8S1ZCI9"/>
<organism evidence="3 4">
    <name type="scientific">Arabidopsis arenosa</name>
    <name type="common">Sand rock-cress</name>
    <name type="synonym">Cardaminopsis arenosa</name>
    <dbReference type="NCBI Taxonomy" id="38785"/>
    <lineage>
        <taxon>Eukaryota</taxon>
        <taxon>Viridiplantae</taxon>
        <taxon>Streptophyta</taxon>
        <taxon>Embryophyta</taxon>
        <taxon>Tracheophyta</taxon>
        <taxon>Spermatophyta</taxon>
        <taxon>Magnoliopsida</taxon>
        <taxon>eudicotyledons</taxon>
        <taxon>Gunneridae</taxon>
        <taxon>Pentapetalae</taxon>
        <taxon>rosids</taxon>
        <taxon>malvids</taxon>
        <taxon>Brassicales</taxon>
        <taxon>Brassicaceae</taxon>
        <taxon>Camelineae</taxon>
        <taxon>Arabidopsis</taxon>
    </lineage>
</organism>
<accession>A0A8S1ZCI9</accession>
<evidence type="ECO:0000313" key="3">
    <source>
        <dbReference type="EMBL" id="CAE5957030.1"/>
    </source>
</evidence>
<dbReference type="InterPro" id="IPR007218">
    <property type="entry name" value="DNA_pol_delta_4"/>
</dbReference>
<protein>
    <recommendedName>
        <fullName evidence="5">DNA polymerase delta subunit 4</fullName>
    </recommendedName>
</protein>
<gene>
    <name evidence="3" type="ORF">AARE701A_LOCUS774</name>
</gene>
<dbReference type="GO" id="GO:0000731">
    <property type="term" value="P:DNA synthesis involved in DNA repair"/>
    <property type="evidence" value="ECO:0007669"/>
    <property type="project" value="InterPro"/>
</dbReference>
<feature type="region of interest" description="Disordered" evidence="1">
    <location>
        <begin position="135"/>
        <end position="161"/>
    </location>
</feature>
<proteinExistence type="predicted"/>
<dbReference type="Pfam" id="PF04081">
    <property type="entry name" value="DNA_pol_delta_4"/>
    <property type="match status" value="1"/>
</dbReference>
<keyword evidence="2" id="KW-1133">Transmembrane helix</keyword>
<evidence type="ECO:0000256" key="2">
    <source>
        <dbReference type="SAM" id="Phobius"/>
    </source>
</evidence>
<feature type="compositionally biased region" description="Polar residues" evidence="1">
    <location>
        <begin position="1"/>
        <end position="11"/>
    </location>
</feature>
<evidence type="ECO:0000256" key="1">
    <source>
        <dbReference type="SAM" id="MobiDB-lite"/>
    </source>
</evidence>
<feature type="region of interest" description="Disordered" evidence="1">
    <location>
        <begin position="1"/>
        <end position="22"/>
    </location>
</feature>
<reference evidence="3" key="1">
    <citation type="submission" date="2021-01" db="EMBL/GenBank/DDBJ databases">
        <authorList>
            <person name="Bezrukov I."/>
        </authorList>
    </citation>
    <scope>NUCLEOTIDE SEQUENCE</scope>
</reference>
<dbReference type="PANTHER" id="PTHR33728:SF3">
    <property type="entry name" value="MULTIDRUG RESISTANCE PROTEIN"/>
    <property type="match status" value="1"/>
</dbReference>
<dbReference type="Proteomes" id="UP000682877">
    <property type="component" value="Chromosome 1"/>
</dbReference>
<evidence type="ECO:0000313" key="4">
    <source>
        <dbReference type="Proteomes" id="UP000682877"/>
    </source>
</evidence>
<dbReference type="GO" id="GO:0006260">
    <property type="term" value="P:DNA replication"/>
    <property type="evidence" value="ECO:0007669"/>
    <property type="project" value="InterPro"/>
</dbReference>